<reference evidence="2 3" key="1">
    <citation type="submission" date="2016-10" db="EMBL/GenBank/DDBJ databases">
        <authorList>
            <person name="de Groot N.N."/>
        </authorList>
    </citation>
    <scope>NUCLEOTIDE SEQUENCE [LARGE SCALE GENOMIC DNA]</scope>
    <source>
        <strain evidence="2 3">DSM 19706</strain>
    </source>
</reference>
<evidence type="ECO:0000313" key="3">
    <source>
        <dbReference type="Proteomes" id="UP000199308"/>
    </source>
</evidence>
<gene>
    <name evidence="2" type="ORF">SAMN05660429_00926</name>
</gene>
<dbReference type="Pfam" id="PF09722">
    <property type="entry name" value="Xre_MbcA_ParS_C"/>
    <property type="match status" value="1"/>
</dbReference>
<evidence type="ECO:0000259" key="1">
    <source>
        <dbReference type="Pfam" id="PF09722"/>
    </source>
</evidence>
<dbReference type="EMBL" id="FOHK01000004">
    <property type="protein sequence ID" value="SET05292.1"/>
    <property type="molecule type" value="Genomic_DNA"/>
</dbReference>
<protein>
    <recommendedName>
        <fullName evidence="1">Antitoxin Xre/MbcA/ParS-like toxin-binding domain-containing protein</fullName>
    </recommendedName>
</protein>
<sequence length="105" mass="12065">MVDEYAVTKAQKILQNWKASSRQIDSILPLGVNEKELEERSRLILQIDQALKIMFNNPDNINGFMRMPNHNDTFKGKTPLEVVSSGGLNELIKVFNYLKEGLFIR</sequence>
<feature type="domain" description="Antitoxin Xre/MbcA/ParS-like toxin-binding" evidence="1">
    <location>
        <begin position="50"/>
        <end position="90"/>
    </location>
</feature>
<dbReference type="AlphaFoldDB" id="A0A1I0BGG6"/>
<keyword evidence="3" id="KW-1185">Reference proteome</keyword>
<proteinExistence type="predicted"/>
<name>A0A1I0BGG6_THASX</name>
<evidence type="ECO:0000313" key="2">
    <source>
        <dbReference type="EMBL" id="SET05292.1"/>
    </source>
</evidence>
<accession>A0A1I0BGG6</accession>
<dbReference type="RefSeq" id="WP_093328081.1">
    <property type="nucleotide sequence ID" value="NZ_AP027363.1"/>
</dbReference>
<dbReference type="OrthoDB" id="117888at2"/>
<organism evidence="2 3">
    <name type="scientific">Thalassotalea agarivorans</name>
    <name type="common">Thalassomonas agarivorans</name>
    <dbReference type="NCBI Taxonomy" id="349064"/>
    <lineage>
        <taxon>Bacteria</taxon>
        <taxon>Pseudomonadati</taxon>
        <taxon>Pseudomonadota</taxon>
        <taxon>Gammaproteobacteria</taxon>
        <taxon>Alteromonadales</taxon>
        <taxon>Colwelliaceae</taxon>
        <taxon>Thalassotalea</taxon>
    </lineage>
</organism>
<dbReference type="Proteomes" id="UP000199308">
    <property type="component" value="Unassembled WGS sequence"/>
</dbReference>
<dbReference type="InterPro" id="IPR024467">
    <property type="entry name" value="Xre/MbcA/ParS-like_toxin-bd"/>
</dbReference>